<gene>
    <name evidence="1" type="ORF">BLL40_07650</name>
</gene>
<dbReference type="AlphaFoldDB" id="A0A1Q5P2X9"/>
<comment type="caution">
    <text evidence="1">The sequence shown here is derived from an EMBL/GenBank/DDBJ whole genome shotgun (WGS) entry which is preliminary data.</text>
</comment>
<dbReference type="EMBL" id="MRWQ01000006">
    <property type="protein sequence ID" value="OKL36605.1"/>
    <property type="molecule type" value="Genomic_DNA"/>
</dbReference>
<accession>A0A1Q5P2X9</accession>
<organism evidence="1 2">
    <name type="scientific">Domibacillus mangrovi</name>
    <dbReference type="NCBI Taxonomy" id="1714354"/>
    <lineage>
        <taxon>Bacteria</taxon>
        <taxon>Bacillati</taxon>
        <taxon>Bacillota</taxon>
        <taxon>Bacilli</taxon>
        <taxon>Bacillales</taxon>
        <taxon>Bacillaceae</taxon>
        <taxon>Domibacillus</taxon>
    </lineage>
</organism>
<proteinExistence type="predicted"/>
<reference evidence="1 2" key="1">
    <citation type="submission" date="2016-12" db="EMBL/GenBank/DDBJ databases">
        <title>Domibacillus sp. SAOS 44 whole genome sequencing.</title>
        <authorList>
            <person name="Verma A."/>
            <person name="Krishnamurthi S."/>
        </authorList>
    </citation>
    <scope>NUCLEOTIDE SEQUENCE [LARGE SCALE GENOMIC DNA]</scope>
    <source>
        <strain evidence="1 2">SAOS 44</strain>
    </source>
</reference>
<dbReference type="Proteomes" id="UP000186524">
    <property type="component" value="Unassembled WGS sequence"/>
</dbReference>
<evidence type="ECO:0000313" key="2">
    <source>
        <dbReference type="Proteomes" id="UP000186524"/>
    </source>
</evidence>
<keyword evidence="2" id="KW-1185">Reference proteome</keyword>
<name>A0A1Q5P2X9_9BACI</name>
<evidence type="ECO:0000313" key="1">
    <source>
        <dbReference type="EMBL" id="OKL36605.1"/>
    </source>
</evidence>
<sequence length="70" mass="8216">MLKSGFGAEVVYFDFENRASICLAKLYFNSNSRMLVDGVDFSRRLFWLYRDCEVKINIADQFDKKCLSMV</sequence>
<protein>
    <submittedName>
        <fullName evidence="1">Uncharacterized protein</fullName>
    </submittedName>
</protein>